<organism evidence="1">
    <name type="scientific">Candidatus Moduliflexus flocculans</name>
    <dbReference type="NCBI Taxonomy" id="1499966"/>
    <lineage>
        <taxon>Bacteria</taxon>
        <taxon>Candidatus Moduliflexota</taxon>
        <taxon>Candidatus Moduliflexia</taxon>
        <taxon>Candidatus Moduliflexales</taxon>
        <taxon>Candidatus Moduliflexaceae</taxon>
    </lineage>
</organism>
<protein>
    <submittedName>
        <fullName evidence="1">Uncharacterized protein</fullName>
    </submittedName>
</protein>
<dbReference type="HOGENOM" id="CLU_2840890_0_0_0"/>
<gene>
    <name evidence="1" type="ORF">U14_01741</name>
</gene>
<evidence type="ECO:0000313" key="1">
    <source>
        <dbReference type="EMBL" id="GAK50510.1"/>
    </source>
</evidence>
<reference evidence="1" key="1">
    <citation type="journal article" date="2015" name="PeerJ">
        <title>First genomic representation of candidate bacterial phylum KSB3 points to enhanced environmental sensing as a trigger of wastewater bulking.</title>
        <authorList>
            <person name="Sekiguchi Y."/>
            <person name="Ohashi A."/>
            <person name="Parks D.H."/>
            <person name="Yamauchi T."/>
            <person name="Tyson G.W."/>
            <person name="Hugenholtz P."/>
        </authorList>
    </citation>
    <scope>NUCLEOTIDE SEQUENCE [LARGE SCALE GENOMIC DNA]</scope>
</reference>
<name>A0A0S6VZC0_9BACT</name>
<keyword evidence="2" id="KW-1185">Reference proteome</keyword>
<sequence>MTVVFEESIHPVETPRRSVSVRMKRRCSFLSTTKHTKNTKIGEIPWTLYEFLDVFRVFRVFRGGC</sequence>
<dbReference type="AlphaFoldDB" id="A0A0S6VZC0"/>
<dbReference type="Proteomes" id="UP000030700">
    <property type="component" value="Unassembled WGS sequence"/>
</dbReference>
<proteinExistence type="predicted"/>
<evidence type="ECO:0000313" key="2">
    <source>
        <dbReference type="Proteomes" id="UP000030700"/>
    </source>
</evidence>
<dbReference type="EMBL" id="DF820456">
    <property type="protein sequence ID" value="GAK50510.1"/>
    <property type="molecule type" value="Genomic_DNA"/>
</dbReference>
<accession>A0A0S6VZC0</accession>